<dbReference type="AlphaFoldDB" id="A0A6N7V468"/>
<feature type="transmembrane region" description="Helical" evidence="1">
    <location>
        <begin position="20"/>
        <end position="41"/>
    </location>
</feature>
<feature type="transmembrane region" description="Helical" evidence="1">
    <location>
        <begin position="115"/>
        <end position="139"/>
    </location>
</feature>
<dbReference type="EMBL" id="VULY01000018">
    <property type="protein sequence ID" value="MSR94696.1"/>
    <property type="molecule type" value="Genomic_DNA"/>
</dbReference>
<feature type="transmembrane region" description="Helical" evidence="1">
    <location>
        <begin position="75"/>
        <end position="94"/>
    </location>
</feature>
<keyword evidence="1" id="KW-0812">Transmembrane</keyword>
<dbReference type="RefSeq" id="WP_154478470.1">
    <property type="nucleotide sequence ID" value="NZ_VULY01000018.1"/>
</dbReference>
<evidence type="ECO:0000313" key="3">
    <source>
        <dbReference type="Proteomes" id="UP000434409"/>
    </source>
</evidence>
<evidence type="ECO:0008006" key="4">
    <source>
        <dbReference type="Google" id="ProtNLM"/>
    </source>
</evidence>
<gene>
    <name evidence="2" type="ORF">FYJ34_10625</name>
</gene>
<feature type="transmembrane region" description="Helical" evidence="1">
    <location>
        <begin position="206"/>
        <end position="226"/>
    </location>
</feature>
<dbReference type="Proteomes" id="UP000434409">
    <property type="component" value="Unassembled WGS sequence"/>
</dbReference>
<sequence>MKKVYQMEIKRAFQGLSYRITLLIGCGISLCHVIRCGIPHYRYLRSLGGVYKGLTHPVSASELWMGGNTYNIEGFVFYAILPLLAVFPYGQSYYEDVKGGFIRQIYSREQRSSYLKAKYLAVFLSGGTAVIIPLLVNWLGTLLFVPNLLAESALQSNNITYESLWKHLFFTKPGIYLGIFLALTFVFAGIYATMALSVSFFSEWKIFVYTFPFFIQMGIYTITMLMGKLEFSNVYFLVPGFGITSVGVLAGHLIIGFCLTALLFYILGKKEDIL</sequence>
<comment type="caution">
    <text evidence="2">The sequence shown here is derived from an EMBL/GenBank/DDBJ whole genome shotgun (WGS) entry which is preliminary data.</text>
</comment>
<keyword evidence="1" id="KW-1133">Transmembrane helix</keyword>
<reference evidence="2 3" key="1">
    <citation type="submission" date="2019-08" db="EMBL/GenBank/DDBJ databases">
        <title>In-depth cultivation of the pig gut microbiome towards novel bacterial diversity and tailored functional studies.</title>
        <authorList>
            <person name="Wylensek D."/>
            <person name="Hitch T.C.A."/>
            <person name="Clavel T."/>
        </authorList>
    </citation>
    <scope>NUCLEOTIDE SEQUENCE [LARGE SCALE GENOMIC DNA]</scope>
    <source>
        <strain evidence="2 3">68-1-5</strain>
    </source>
</reference>
<evidence type="ECO:0000256" key="1">
    <source>
        <dbReference type="SAM" id="Phobius"/>
    </source>
</evidence>
<name>A0A6N7V468_9FIRM</name>
<protein>
    <recommendedName>
        <fullName evidence="4">ABC-2 family transporter protein</fullName>
    </recommendedName>
</protein>
<feature type="transmembrane region" description="Helical" evidence="1">
    <location>
        <begin position="174"/>
        <end position="194"/>
    </location>
</feature>
<keyword evidence="1" id="KW-0472">Membrane</keyword>
<accession>A0A6N7V468</accession>
<proteinExistence type="predicted"/>
<evidence type="ECO:0000313" key="2">
    <source>
        <dbReference type="EMBL" id="MSR94696.1"/>
    </source>
</evidence>
<keyword evidence="3" id="KW-1185">Reference proteome</keyword>
<feature type="transmembrane region" description="Helical" evidence="1">
    <location>
        <begin position="246"/>
        <end position="267"/>
    </location>
</feature>
<organism evidence="2 3">
    <name type="scientific">Suipraeoptans intestinalis</name>
    <dbReference type="NCBI Taxonomy" id="2606628"/>
    <lineage>
        <taxon>Bacteria</taxon>
        <taxon>Bacillati</taxon>
        <taxon>Bacillota</taxon>
        <taxon>Clostridia</taxon>
        <taxon>Lachnospirales</taxon>
        <taxon>Lachnospiraceae</taxon>
        <taxon>Suipraeoptans</taxon>
    </lineage>
</organism>